<dbReference type="Proteomes" id="UP001302949">
    <property type="component" value="Unassembled WGS sequence"/>
</dbReference>
<organism evidence="2 3">
    <name type="scientific">Arcicella rigui</name>
    <dbReference type="NCBI Taxonomy" id="797020"/>
    <lineage>
        <taxon>Bacteria</taxon>
        <taxon>Pseudomonadati</taxon>
        <taxon>Bacteroidota</taxon>
        <taxon>Cytophagia</taxon>
        <taxon>Cytophagales</taxon>
        <taxon>Flectobacillaceae</taxon>
        <taxon>Arcicella</taxon>
    </lineage>
</organism>
<name>A0ABU5QE97_9BACT</name>
<dbReference type="RefSeq" id="WP_323298302.1">
    <property type="nucleotide sequence ID" value="NZ_JAYFUM010000024.1"/>
</dbReference>
<accession>A0ABU5QE97</accession>
<dbReference type="InterPro" id="IPR050678">
    <property type="entry name" value="DNA_Partitioning_ATPase"/>
</dbReference>
<evidence type="ECO:0000313" key="3">
    <source>
        <dbReference type="Proteomes" id="UP001302949"/>
    </source>
</evidence>
<dbReference type="InterPro" id="IPR027417">
    <property type="entry name" value="P-loop_NTPase"/>
</dbReference>
<dbReference type="PANTHER" id="PTHR13696">
    <property type="entry name" value="P-LOOP CONTAINING NUCLEOSIDE TRIPHOSPHATE HYDROLASE"/>
    <property type="match status" value="1"/>
</dbReference>
<sequence>MTKFFIYLNFKTNKNDNMLSHDKTILFLRKNPALSVSILEKEAGLPTSTLSKALNGDRILNTKHLNSLYPILVKYGYNEVQHNKARVISIVNHKGGVGKTTTTINLGRALNKLGFKVLLVDMDSQGNLSQSLGIDNPEKQVVNALLKNEELPVVQIAENYDLSPSDLELAFADLELVQAVGGVNQLKNKLNPLKDKYDYILIDCPPALNIFTNSALVASNGCLVTLQPEVSAMKGINNLFERISQVRERINPELMVEGIVLTMVDKRLKVHRDMIDYVYQTLNNFKIYKTEIRNNVSVKESQISQINIFDYDSNSNGAIDYMNLAKEFCSNS</sequence>
<comment type="caution">
    <text evidence="2">The sequence shown here is derived from an EMBL/GenBank/DDBJ whole genome shotgun (WGS) entry which is preliminary data.</text>
</comment>
<dbReference type="Gene3D" id="3.40.50.300">
    <property type="entry name" value="P-loop containing nucleotide triphosphate hydrolases"/>
    <property type="match status" value="1"/>
</dbReference>
<gene>
    <name evidence="2" type="ORF">VB248_18480</name>
</gene>
<dbReference type="InterPro" id="IPR025669">
    <property type="entry name" value="AAA_dom"/>
</dbReference>
<feature type="domain" description="AAA" evidence="1">
    <location>
        <begin position="86"/>
        <end position="255"/>
    </location>
</feature>
<dbReference type="EMBL" id="JAYFUM010000024">
    <property type="protein sequence ID" value="MEA5141145.1"/>
    <property type="molecule type" value="Genomic_DNA"/>
</dbReference>
<proteinExistence type="predicted"/>
<keyword evidence="3" id="KW-1185">Reference proteome</keyword>
<dbReference type="Pfam" id="PF13614">
    <property type="entry name" value="AAA_31"/>
    <property type="match status" value="1"/>
</dbReference>
<dbReference type="CDD" id="cd02042">
    <property type="entry name" value="ParAB_family"/>
    <property type="match status" value="1"/>
</dbReference>
<protein>
    <submittedName>
        <fullName evidence="2">ParA family protein</fullName>
    </submittedName>
</protein>
<dbReference type="PANTHER" id="PTHR13696:SF99">
    <property type="entry name" value="COBYRINIC ACID AC-DIAMIDE SYNTHASE"/>
    <property type="match status" value="1"/>
</dbReference>
<dbReference type="SUPFAM" id="SSF52540">
    <property type="entry name" value="P-loop containing nucleoside triphosphate hydrolases"/>
    <property type="match status" value="1"/>
</dbReference>
<reference evidence="2 3" key="1">
    <citation type="submission" date="2023-12" db="EMBL/GenBank/DDBJ databases">
        <title>Novel species of the genus Arcicella isolated from rivers.</title>
        <authorList>
            <person name="Lu H."/>
        </authorList>
    </citation>
    <scope>NUCLEOTIDE SEQUENCE [LARGE SCALE GENOMIC DNA]</scope>
    <source>
        <strain evidence="2 3">KCTC 23307</strain>
    </source>
</reference>
<evidence type="ECO:0000313" key="2">
    <source>
        <dbReference type="EMBL" id="MEA5141145.1"/>
    </source>
</evidence>
<evidence type="ECO:0000259" key="1">
    <source>
        <dbReference type="Pfam" id="PF13614"/>
    </source>
</evidence>